<gene>
    <name evidence="1" type="ORF">Moror_15558</name>
</gene>
<dbReference type="Proteomes" id="UP000017559">
    <property type="component" value="Unassembled WGS sequence"/>
</dbReference>
<protein>
    <submittedName>
        <fullName evidence="1">Uncharacterized protein</fullName>
    </submittedName>
</protein>
<evidence type="ECO:0000313" key="1">
    <source>
        <dbReference type="EMBL" id="ESK80603.1"/>
    </source>
</evidence>
<reference evidence="1 2" key="1">
    <citation type="journal article" date="2014" name="BMC Genomics">
        <title>Genome and secretome analysis of the hemibiotrophic fungal pathogen, Moniliophthora roreri, which causes frosty pod rot disease of cacao: mechanisms of the biotrophic and necrotrophic phases.</title>
        <authorList>
            <person name="Meinhardt L.W."/>
            <person name="Costa G.G.L."/>
            <person name="Thomazella D.P.T."/>
            <person name="Teixeira P.J.P.L."/>
            <person name="Carazzolle M.F."/>
            <person name="Schuster S.C."/>
            <person name="Carlson J.E."/>
            <person name="Guiltinan M.J."/>
            <person name="Mieczkowski P."/>
            <person name="Farmer A."/>
            <person name="Ramaraj T."/>
            <person name="Crozier J."/>
            <person name="Davis R.E."/>
            <person name="Shao J."/>
            <person name="Melnick R.L."/>
            <person name="Pereira G.A.G."/>
            <person name="Bailey B.A."/>
        </authorList>
    </citation>
    <scope>NUCLEOTIDE SEQUENCE [LARGE SCALE GENOMIC DNA]</scope>
    <source>
        <strain evidence="1 2">MCA 2997</strain>
    </source>
</reference>
<name>V2W1B7_MONRO</name>
<dbReference type="EMBL" id="AWSO01003271">
    <property type="protein sequence ID" value="ESK80603.1"/>
    <property type="molecule type" value="Genomic_DNA"/>
</dbReference>
<dbReference type="KEGG" id="mrr:Moror_15558"/>
<sequence>MTHKAKSKPATAITSSSKLKDISLPQLSALNATTLSVLHVYCKLLFSVCQKIWLHLKEKSSPFTNVPALVNFVPAMKTPLVSLNKYCGSQFTITISDDLYSSFPSKSQFYFWKHTLGLKPLDSSAHFPSKEDILAKYDKEEKASSLEN</sequence>
<comment type="caution">
    <text evidence="1">The sequence shown here is derived from an EMBL/GenBank/DDBJ whole genome shotgun (WGS) entry which is preliminary data.</text>
</comment>
<dbReference type="HOGENOM" id="CLU_093928_1_0_1"/>
<evidence type="ECO:0000313" key="2">
    <source>
        <dbReference type="Proteomes" id="UP000017559"/>
    </source>
</evidence>
<dbReference type="AlphaFoldDB" id="V2W1B7"/>
<keyword evidence="2" id="KW-1185">Reference proteome</keyword>
<organism evidence="1 2">
    <name type="scientific">Moniliophthora roreri (strain MCA 2997)</name>
    <name type="common">Cocoa frosty pod rot fungus</name>
    <name type="synonym">Crinipellis roreri</name>
    <dbReference type="NCBI Taxonomy" id="1381753"/>
    <lineage>
        <taxon>Eukaryota</taxon>
        <taxon>Fungi</taxon>
        <taxon>Dikarya</taxon>
        <taxon>Basidiomycota</taxon>
        <taxon>Agaricomycotina</taxon>
        <taxon>Agaricomycetes</taxon>
        <taxon>Agaricomycetidae</taxon>
        <taxon>Agaricales</taxon>
        <taxon>Marasmiineae</taxon>
        <taxon>Marasmiaceae</taxon>
        <taxon>Moniliophthora</taxon>
    </lineage>
</organism>
<accession>V2W1B7</accession>
<proteinExistence type="predicted"/>